<dbReference type="InterPro" id="IPR003661">
    <property type="entry name" value="HisK_dim/P_dom"/>
</dbReference>
<dbReference type="AlphaFoldDB" id="J9FYY6"/>
<gene>
    <name evidence="3" type="ORF">EVA_19359</name>
</gene>
<dbReference type="Pfam" id="PF00512">
    <property type="entry name" value="HisKA"/>
    <property type="match status" value="1"/>
</dbReference>
<dbReference type="InterPro" id="IPR036097">
    <property type="entry name" value="HisK_dim/P_sf"/>
</dbReference>
<reference evidence="3" key="1">
    <citation type="journal article" date="2012" name="PLoS ONE">
        <title>Gene sets for utilization of primary and secondary nutrition supplies in the distal gut of endangered iberian lynx.</title>
        <authorList>
            <person name="Alcaide M."/>
            <person name="Messina E."/>
            <person name="Richter M."/>
            <person name="Bargiela R."/>
            <person name="Peplies J."/>
            <person name="Huws S.A."/>
            <person name="Newbold C.J."/>
            <person name="Golyshin P.N."/>
            <person name="Simon M.A."/>
            <person name="Lopez G."/>
            <person name="Yakimov M.M."/>
            <person name="Ferrer M."/>
        </authorList>
    </citation>
    <scope>NUCLEOTIDE SEQUENCE</scope>
</reference>
<proteinExistence type="predicted"/>
<dbReference type="CDD" id="cd00082">
    <property type="entry name" value="HisKA"/>
    <property type="match status" value="1"/>
</dbReference>
<keyword evidence="1" id="KW-1133">Transmembrane helix</keyword>
<sequence length="175" mass="19968">GRVWPWLSPEKGQSPSLDELEVISEMPICLVMLDGEGEIYRIFVSNVDDDMVRETIYTSKMIETNYAPPTKYVGNLYTDQFSWSYVSNRAIVVVSCETLQSHLWSGLTWLIVFGALFEVLLFFICRRAADSMIAPIQRTFEKQKQFVADASHELKTPVAVILANAEAMEQDHDEH</sequence>
<feature type="non-terminal residue" evidence="3">
    <location>
        <position position="1"/>
    </location>
</feature>
<keyword evidence="3" id="KW-0418">Kinase</keyword>
<dbReference type="Gene3D" id="1.10.287.130">
    <property type="match status" value="1"/>
</dbReference>
<comment type="caution">
    <text evidence="3">The sequence shown here is derived from an EMBL/GenBank/DDBJ whole genome shotgun (WGS) entry which is preliminary data.</text>
</comment>
<evidence type="ECO:0000259" key="2">
    <source>
        <dbReference type="Pfam" id="PF00512"/>
    </source>
</evidence>
<accession>J9FYY6</accession>
<keyword evidence="3" id="KW-0808">Transferase</keyword>
<feature type="non-terminal residue" evidence="3">
    <location>
        <position position="175"/>
    </location>
</feature>
<feature type="transmembrane region" description="Helical" evidence="1">
    <location>
        <begin position="103"/>
        <end position="124"/>
    </location>
</feature>
<protein>
    <submittedName>
        <fullName evidence="3">Sensor histidine kinase</fullName>
    </submittedName>
</protein>
<dbReference type="GO" id="GO:0000155">
    <property type="term" value="F:phosphorelay sensor kinase activity"/>
    <property type="evidence" value="ECO:0007669"/>
    <property type="project" value="InterPro"/>
</dbReference>
<dbReference type="SUPFAM" id="SSF47384">
    <property type="entry name" value="Homodimeric domain of signal transducing histidine kinase"/>
    <property type="match status" value="1"/>
</dbReference>
<name>J9FYY6_9ZZZZ</name>
<evidence type="ECO:0000313" key="3">
    <source>
        <dbReference type="EMBL" id="EJW92534.1"/>
    </source>
</evidence>
<organism evidence="3">
    <name type="scientific">gut metagenome</name>
    <dbReference type="NCBI Taxonomy" id="749906"/>
    <lineage>
        <taxon>unclassified sequences</taxon>
        <taxon>metagenomes</taxon>
        <taxon>organismal metagenomes</taxon>
    </lineage>
</organism>
<keyword evidence="1" id="KW-0472">Membrane</keyword>
<feature type="domain" description="Signal transduction histidine kinase dimerisation/phosphoacceptor" evidence="2">
    <location>
        <begin position="143"/>
        <end position="170"/>
    </location>
</feature>
<keyword evidence="1" id="KW-0812">Transmembrane</keyword>
<evidence type="ECO:0000256" key="1">
    <source>
        <dbReference type="SAM" id="Phobius"/>
    </source>
</evidence>
<dbReference type="EMBL" id="AMCI01007490">
    <property type="protein sequence ID" value="EJW92534.1"/>
    <property type="molecule type" value="Genomic_DNA"/>
</dbReference>